<evidence type="ECO:0000313" key="8">
    <source>
        <dbReference type="Proteomes" id="UP000762676"/>
    </source>
</evidence>
<keyword evidence="4 6" id="KW-1133">Transmembrane helix</keyword>
<dbReference type="PANTHER" id="PTHR43385">
    <property type="entry name" value="RIBOFLAVIN TRANSPORTER RIBJ"/>
    <property type="match status" value="1"/>
</dbReference>
<evidence type="ECO:0000256" key="3">
    <source>
        <dbReference type="ARBA" id="ARBA00022692"/>
    </source>
</evidence>
<comment type="caution">
    <text evidence="7">The sequence shown here is derived from an EMBL/GenBank/DDBJ whole genome shotgun (WGS) entry which is preliminary data.</text>
</comment>
<dbReference type="EMBL" id="BMAT01006365">
    <property type="protein sequence ID" value="GFS11054.1"/>
    <property type="molecule type" value="Genomic_DNA"/>
</dbReference>
<dbReference type="GO" id="GO:0016020">
    <property type="term" value="C:membrane"/>
    <property type="evidence" value="ECO:0007669"/>
    <property type="project" value="UniProtKB-SubCell"/>
</dbReference>
<dbReference type="Gene3D" id="1.20.1250.20">
    <property type="entry name" value="MFS general substrate transporter like domains"/>
    <property type="match status" value="1"/>
</dbReference>
<dbReference type="AlphaFoldDB" id="A0AAV4IKQ6"/>
<evidence type="ECO:0000313" key="7">
    <source>
        <dbReference type="EMBL" id="GFS11054.1"/>
    </source>
</evidence>
<feature type="transmembrane region" description="Helical" evidence="6">
    <location>
        <begin position="99"/>
        <end position="121"/>
    </location>
</feature>
<dbReference type="InterPro" id="IPR011701">
    <property type="entry name" value="MFS"/>
</dbReference>
<accession>A0AAV4IKQ6</accession>
<feature type="transmembrane region" description="Helical" evidence="6">
    <location>
        <begin position="14"/>
        <end position="34"/>
    </location>
</feature>
<protein>
    <submittedName>
        <fullName evidence="7">Oxalate:formate antiporter</fullName>
    </submittedName>
</protein>
<dbReference type="InterPro" id="IPR036259">
    <property type="entry name" value="MFS_trans_sf"/>
</dbReference>
<name>A0AAV4IKQ6_9GAST</name>
<dbReference type="Pfam" id="PF07690">
    <property type="entry name" value="MFS_1"/>
    <property type="match status" value="1"/>
</dbReference>
<feature type="transmembrane region" description="Helical" evidence="6">
    <location>
        <begin position="221"/>
        <end position="241"/>
    </location>
</feature>
<evidence type="ECO:0000256" key="1">
    <source>
        <dbReference type="ARBA" id="ARBA00004141"/>
    </source>
</evidence>
<evidence type="ECO:0000256" key="5">
    <source>
        <dbReference type="ARBA" id="ARBA00023136"/>
    </source>
</evidence>
<dbReference type="InterPro" id="IPR052983">
    <property type="entry name" value="MFS_Riboflavin_Transporter"/>
</dbReference>
<keyword evidence="5 6" id="KW-0472">Membrane</keyword>
<feature type="transmembrane region" description="Helical" evidence="6">
    <location>
        <begin position="247"/>
        <end position="266"/>
    </location>
</feature>
<proteinExistence type="predicted"/>
<keyword evidence="3 6" id="KW-0812">Transmembrane</keyword>
<comment type="subcellular location">
    <subcellularLocation>
        <location evidence="1">Membrane</location>
        <topology evidence="1">Multi-pass membrane protein</topology>
    </subcellularLocation>
</comment>
<dbReference type="GO" id="GO:0022857">
    <property type="term" value="F:transmembrane transporter activity"/>
    <property type="evidence" value="ECO:0007669"/>
    <property type="project" value="InterPro"/>
</dbReference>
<evidence type="ECO:0000256" key="6">
    <source>
        <dbReference type="SAM" id="Phobius"/>
    </source>
</evidence>
<feature type="transmembrane region" description="Helical" evidence="6">
    <location>
        <begin position="133"/>
        <end position="153"/>
    </location>
</feature>
<sequence>YFDQPEVLHQVRKVFILLGCCYAGMQLIGSLLLCDPPYEQELIVNNTMEEEEQTALQNYTKKGDTASLLPSNHSENREPVSQGDDVVNLRPLEVLRSKYFYMLWVIFLLNGQGKVFISTLYKAYGQTFIKDDSFLSVVGSFAAIFNASGRIWWGFLADKTSFRVSMMISMACFTCLILTFQVTQLQGRETFFIWVCLLFGSLSGSYSLLPTATAKCFGREYMAMNYGLVFTSQIISSPLGAFLSQQLISQIGWSGLCFMVSSFTFTSKFYTNNAVHT</sequence>
<dbReference type="Proteomes" id="UP000762676">
    <property type="component" value="Unassembled WGS sequence"/>
</dbReference>
<keyword evidence="8" id="KW-1185">Reference proteome</keyword>
<evidence type="ECO:0000256" key="4">
    <source>
        <dbReference type="ARBA" id="ARBA00022989"/>
    </source>
</evidence>
<feature type="transmembrane region" description="Helical" evidence="6">
    <location>
        <begin position="191"/>
        <end position="209"/>
    </location>
</feature>
<feature type="transmembrane region" description="Helical" evidence="6">
    <location>
        <begin position="165"/>
        <end position="185"/>
    </location>
</feature>
<organism evidence="7 8">
    <name type="scientific">Elysia marginata</name>
    <dbReference type="NCBI Taxonomy" id="1093978"/>
    <lineage>
        <taxon>Eukaryota</taxon>
        <taxon>Metazoa</taxon>
        <taxon>Spiralia</taxon>
        <taxon>Lophotrochozoa</taxon>
        <taxon>Mollusca</taxon>
        <taxon>Gastropoda</taxon>
        <taxon>Heterobranchia</taxon>
        <taxon>Euthyneura</taxon>
        <taxon>Panpulmonata</taxon>
        <taxon>Sacoglossa</taxon>
        <taxon>Placobranchoidea</taxon>
        <taxon>Plakobranchidae</taxon>
        <taxon>Elysia</taxon>
    </lineage>
</organism>
<dbReference type="PANTHER" id="PTHR43385:SF1">
    <property type="entry name" value="RIBOFLAVIN TRANSPORTER RIBJ"/>
    <property type="match status" value="1"/>
</dbReference>
<evidence type="ECO:0000256" key="2">
    <source>
        <dbReference type="ARBA" id="ARBA00022448"/>
    </source>
</evidence>
<reference evidence="7 8" key="1">
    <citation type="journal article" date="2021" name="Elife">
        <title>Chloroplast acquisition without the gene transfer in kleptoplastic sea slugs, Plakobranchus ocellatus.</title>
        <authorList>
            <person name="Maeda T."/>
            <person name="Takahashi S."/>
            <person name="Yoshida T."/>
            <person name="Shimamura S."/>
            <person name="Takaki Y."/>
            <person name="Nagai Y."/>
            <person name="Toyoda A."/>
            <person name="Suzuki Y."/>
            <person name="Arimoto A."/>
            <person name="Ishii H."/>
            <person name="Satoh N."/>
            <person name="Nishiyama T."/>
            <person name="Hasebe M."/>
            <person name="Maruyama T."/>
            <person name="Minagawa J."/>
            <person name="Obokata J."/>
            <person name="Shigenobu S."/>
        </authorList>
    </citation>
    <scope>NUCLEOTIDE SEQUENCE [LARGE SCALE GENOMIC DNA]</scope>
</reference>
<dbReference type="SUPFAM" id="SSF103473">
    <property type="entry name" value="MFS general substrate transporter"/>
    <property type="match status" value="1"/>
</dbReference>
<keyword evidence="2" id="KW-0813">Transport</keyword>
<gene>
    <name evidence="7" type="ORF">ElyMa_003075600</name>
</gene>
<feature type="non-terminal residue" evidence="7">
    <location>
        <position position="1"/>
    </location>
</feature>